<evidence type="ECO:0000313" key="2">
    <source>
        <dbReference type="EMBL" id="QHT21035.1"/>
    </source>
</evidence>
<feature type="region of interest" description="Disordered" evidence="1">
    <location>
        <begin position="1"/>
        <end position="23"/>
    </location>
</feature>
<feature type="compositionally biased region" description="Basic residues" evidence="1">
    <location>
        <begin position="1"/>
        <end position="17"/>
    </location>
</feature>
<protein>
    <submittedName>
        <fullName evidence="2">Uncharacterized protein</fullName>
    </submittedName>
</protein>
<dbReference type="AlphaFoldDB" id="A0A6C0E0T3"/>
<feature type="region of interest" description="Disordered" evidence="1">
    <location>
        <begin position="41"/>
        <end position="66"/>
    </location>
</feature>
<proteinExistence type="predicted"/>
<reference evidence="2" key="1">
    <citation type="journal article" date="2020" name="Nature">
        <title>Giant virus diversity and host interactions through global metagenomics.</title>
        <authorList>
            <person name="Schulz F."/>
            <person name="Roux S."/>
            <person name="Paez-Espino D."/>
            <person name="Jungbluth S."/>
            <person name="Walsh D.A."/>
            <person name="Denef V.J."/>
            <person name="McMahon K.D."/>
            <person name="Konstantinidis K.T."/>
            <person name="Eloe-Fadrosh E.A."/>
            <person name="Kyrpides N.C."/>
            <person name="Woyke T."/>
        </authorList>
    </citation>
    <scope>NUCLEOTIDE SEQUENCE</scope>
    <source>
        <strain evidence="2">GVMAG-M-3300023174-75</strain>
    </source>
</reference>
<name>A0A6C0E0T3_9ZZZZ</name>
<evidence type="ECO:0000256" key="1">
    <source>
        <dbReference type="SAM" id="MobiDB-lite"/>
    </source>
</evidence>
<accession>A0A6C0E0T3</accession>
<organism evidence="2">
    <name type="scientific">viral metagenome</name>
    <dbReference type="NCBI Taxonomy" id="1070528"/>
    <lineage>
        <taxon>unclassified sequences</taxon>
        <taxon>metagenomes</taxon>
        <taxon>organismal metagenomes</taxon>
    </lineage>
</organism>
<dbReference type="EMBL" id="MN739684">
    <property type="protein sequence ID" value="QHT21035.1"/>
    <property type="molecule type" value="Genomic_DNA"/>
</dbReference>
<sequence length="66" mass="7786">MRQRKQKSKKHKSRRHNSGGSSLLELLVPGGLFAASEFMKRRSNKHVRSRSYLVNSNKTSRKRRKY</sequence>